<dbReference type="Proteomes" id="UP000321393">
    <property type="component" value="Unassembled WGS sequence"/>
</dbReference>
<evidence type="ECO:0000313" key="5">
    <source>
        <dbReference type="Proteomes" id="UP000321393"/>
    </source>
</evidence>
<evidence type="ECO:0000313" key="4">
    <source>
        <dbReference type="EMBL" id="TYK24304.1"/>
    </source>
</evidence>
<dbReference type="Pfam" id="PF00314">
    <property type="entry name" value="Thaumatin"/>
    <property type="match status" value="1"/>
</dbReference>
<proteinExistence type="inferred from homology"/>
<sequence>MVWQSLAKTGLSFRPKNRVRLLSDGGLRRSPPMQRNGWGPTGGGGNDTRDLKIVNALLRRESGGRIQCLGGDGSDRRGVGCGVAACAADLNRCYPSVLEVKREGKIVGCKSGCLAAKSAKYCCRGEYVEAKKYDFKLHNCEFLNNYSDHFVLNNRTQTTSSSTTELRPLRLQQPKSDRFVFNNRNQTASSSTTEIRPLHLQQPKSVTLCTKIGKQKTKR</sequence>
<gene>
    <name evidence="4" type="ORF">E5676_scaffold205G00750</name>
    <name evidence="3" type="ORF">E6C27_scaffold6G00030</name>
</gene>
<dbReference type="STRING" id="1194695.A0A5D3DL32"/>
<comment type="similarity">
    <text evidence="1">Belongs to the thaumatin family.</text>
</comment>
<dbReference type="EMBL" id="SSTE01016577">
    <property type="protein sequence ID" value="KAA0041430.1"/>
    <property type="molecule type" value="Genomic_DNA"/>
</dbReference>
<evidence type="ECO:0000256" key="2">
    <source>
        <dbReference type="SAM" id="MobiDB-lite"/>
    </source>
</evidence>
<dbReference type="AlphaFoldDB" id="A0A5D3DL32"/>
<dbReference type="InterPro" id="IPR037176">
    <property type="entry name" value="Osmotin/thaumatin-like_sf"/>
</dbReference>
<organism evidence="4 6">
    <name type="scientific">Cucumis melo var. makuwa</name>
    <name type="common">Oriental melon</name>
    <dbReference type="NCBI Taxonomy" id="1194695"/>
    <lineage>
        <taxon>Eukaryota</taxon>
        <taxon>Viridiplantae</taxon>
        <taxon>Streptophyta</taxon>
        <taxon>Embryophyta</taxon>
        <taxon>Tracheophyta</taxon>
        <taxon>Spermatophyta</taxon>
        <taxon>Magnoliopsida</taxon>
        <taxon>eudicotyledons</taxon>
        <taxon>Gunneridae</taxon>
        <taxon>Pentapetalae</taxon>
        <taxon>rosids</taxon>
        <taxon>fabids</taxon>
        <taxon>Cucurbitales</taxon>
        <taxon>Cucurbitaceae</taxon>
        <taxon>Benincaseae</taxon>
        <taxon>Cucumis</taxon>
    </lineage>
</organism>
<evidence type="ECO:0000256" key="1">
    <source>
        <dbReference type="ARBA" id="ARBA00010607"/>
    </source>
</evidence>
<accession>A0A5D3DL32</accession>
<dbReference type="EMBL" id="SSTD01003946">
    <property type="protein sequence ID" value="TYK24304.1"/>
    <property type="molecule type" value="Genomic_DNA"/>
</dbReference>
<feature type="region of interest" description="Disordered" evidence="2">
    <location>
        <begin position="23"/>
        <end position="47"/>
    </location>
</feature>
<evidence type="ECO:0000313" key="6">
    <source>
        <dbReference type="Proteomes" id="UP000321947"/>
    </source>
</evidence>
<comment type="caution">
    <text evidence="4">The sequence shown here is derived from an EMBL/GenBank/DDBJ whole genome shotgun (WGS) entry which is preliminary data.</text>
</comment>
<dbReference type="PROSITE" id="PS51367">
    <property type="entry name" value="THAUMATIN_2"/>
    <property type="match status" value="1"/>
</dbReference>
<reference evidence="5 6" key="1">
    <citation type="submission" date="2019-08" db="EMBL/GenBank/DDBJ databases">
        <title>Draft genome sequences of two oriental melons (Cucumis melo L. var makuwa).</title>
        <authorList>
            <person name="Kwon S.-Y."/>
        </authorList>
    </citation>
    <scope>NUCLEOTIDE SEQUENCE [LARGE SCALE GENOMIC DNA]</scope>
    <source>
        <strain evidence="6">cv. Chang Bougi</strain>
        <strain evidence="5">cv. SW 3</strain>
        <tissue evidence="4">Leaf</tissue>
    </source>
</reference>
<dbReference type="Proteomes" id="UP000321947">
    <property type="component" value="Unassembled WGS sequence"/>
</dbReference>
<dbReference type="SUPFAM" id="SSF49870">
    <property type="entry name" value="Osmotin, thaumatin-like protein"/>
    <property type="match status" value="1"/>
</dbReference>
<dbReference type="InterPro" id="IPR001938">
    <property type="entry name" value="Thaumatin"/>
</dbReference>
<dbReference type="SMART" id="SM00205">
    <property type="entry name" value="THN"/>
    <property type="match status" value="1"/>
</dbReference>
<dbReference type="Gene3D" id="2.60.110.10">
    <property type="entry name" value="Thaumatin"/>
    <property type="match status" value="1"/>
</dbReference>
<evidence type="ECO:0000313" key="3">
    <source>
        <dbReference type="EMBL" id="KAA0041430.1"/>
    </source>
</evidence>
<name>A0A5D3DL32_CUCMM</name>
<protein>
    <submittedName>
        <fullName evidence="4">Thaumatin-like protein</fullName>
    </submittedName>
</protein>